<protein>
    <submittedName>
        <fullName evidence="2">Uncharacterized protein</fullName>
    </submittedName>
</protein>
<sequence>MAEQCDCGRRIAPSRFDLSQVVEDRSRSGEPASSLTSSSPRIRSLAKPCTNQRKPNQYNNLEPQSSDAAGPFQDCEIFRVQKAAALALN</sequence>
<dbReference type="AlphaFoldDB" id="A0A5K7XMK3"/>
<dbReference type="EMBL" id="AP021861">
    <property type="protein sequence ID" value="BBO36066.1"/>
    <property type="molecule type" value="Genomic_DNA"/>
</dbReference>
<proteinExistence type="predicted"/>
<feature type="region of interest" description="Disordered" evidence="1">
    <location>
        <begin position="20"/>
        <end position="67"/>
    </location>
</feature>
<feature type="compositionally biased region" description="Polar residues" evidence="1">
    <location>
        <begin position="49"/>
        <end position="67"/>
    </location>
</feature>
<evidence type="ECO:0000313" key="3">
    <source>
        <dbReference type="Proteomes" id="UP000326837"/>
    </source>
</evidence>
<evidence type="ECO:0000256" key="1">
    <source>
        <dbReference type="SAM" id="MobiDB-lite"/>
    </source>
</evidence>
<name>A0A5K7XMK3_9BACT</name>
<keyword evidence="3" id="KW-1185">Reference proteome</keyword>
<gene>
    <name evidence="2" type="ORF">PLANPX_5678</name>
</gene>
<reference evidence="3" key="1">
    <citation type="submission" date="2019-10" db="EMBL/GenBank/DDBJ databases">
        <title>Lacipirellula parvula gen. nov., sp. nov., representing a lineage of planctomycetes widespread in freshwater anoxic habitats, and description of the family Lacipirellulaceae.</title>
        <authorList>
            <person name="Dedysh S.N."/>
            <person name="Kulichevskaya I.S."/>
            <person name="Beletsky A.V."/>
            <person name="Rakitin A.L."/>
            <person name="Mardanov A.V."/>
            <person name="Ivanova A.A."/>
            <person name="Saltykova V.X."/>
            <person name="Rijpstra W.I.C."/>
            <person name="Sinninghe Damste J.S."/>
            <person name="Ravin N.V."/>
        </authorList>
    </citation>
    <scope>NUCLEOTIDE SEQUENCE [LARGE SCALE GENOMIC DNA]</scope>
    <source>
        <strain evidence="3">PX69</strain>
    </source>
</reference>
<accession>A0A5K7XMK3</accession>
<dbReference type="Proteomes" id="UP000326837">
    <property type="component" value="Chromosome"/>
</dbReference>
<dbReference type="KEGG" id="lpav:PLANPX_5678"/>
<feature type="compositionally biased region" description="Low complexity" evidence="1">
    <location>
        <begin position="29"/>
        <end position="45"/>
    </location>
</feature>
<evidence type="ECO:0000313" key="2">
    <source>
        <dbReference type="EMBL" id="BBO36066.1"/>
    </source>
</evidence>
<organism evidence="2 3">
    <name type="scientific">Lacipirellula parvula</name>
    <dbReference type="NCBI Taxonomy" id="2650471"/>
    <lineage>
        <taxon>Bacteria</taxon>
        <taxon>Pseudomonadati</taxon>
        <taxon>Planctomycetota</taxon>
        <taxon>Planctomycetia</taxon>
        <taxon>Pirellulales</taxon>
        <taxon>Lacipirellulaceae</taxon>
        <taxon>Lacipirellula</taxon>
    </lineage>
</organism>